<dbReference type="GO" id="GO:0031123">
    <property type="term" value="P:RNA 3'-end processing"/>
    <property type="evidence" value="ECO:0007669"/>
    <property type="project" value="InterPro"/>
</dbReference>
<proteinExistence type="predicted"/>
<gene>
    <name evidence="4" type="ORF">Ahy_B03g067436</name>
</gene>
<evidence type="ECO:0000256" key="2">
    <source>
        <dbReference type="ARBA" id="ARBA00022741"/>
    </source>
</evidence>
<evidence type="ECO:0000313" key="4">
    <source>
        <dbReference type="EMBL" id="RYR22156.1"/>
    </source>
</evidence>
<dbReference type="InterPro" id="IPR011068">
    <property type="entry name" value="NuclTrfase_I-like_C"/>
</dbReference>
<evidence type="ECO:0000256" key="1">
    <source>
        <dbReference type="ARBA" id="ARBA00022679"/>
    </source>
</evidence>
<organism evidence="4 5">
    <name type="scientific">Arachis hypogaea</name>
    <name type="common">Peanut</name>
    <dbReference type="NCBI Taxonomy" id="3818"/>
    <lineage>
        <taxon>Eukaryota</taxon>
        <taxon>Viridiplantae</taxon>
        <taxon>Streptophyta</taxon>
        <taxon>Embryophyta</taxon>
        <taxon>Tracheophyta</taxon>
        <taxon>Spermatophyta</taxon>
        <taxon>Magnoliopsida</taxon>
        <taxon>eudicotyledons</taxon>
        <taxon>Gunneridae</taxon>
        <taxon>Pentapetalae</taxon>
        <taxon>rosids</taxon>
        <taxon>fabids</taxon>
        <taxon>Fabales</taxon>
        <taxon>Fabaceae</taxon>
        <taxon>Papilionoideae</taxon>
        <taxon>50 kb inversion clade</taxon>
        <taxon>dalbergioids sensu lato</taxon>
        <taxon>Dalbergieae</taxon>
        <taxon>Pterocarpus clade</taxon>
        <taxon>Arachis</taxon>
    </lineage>
</organism>
<accession>A0A445A6W1</accession>
<dbReference type="GO" id="GO:0005524">
    <property type="term" value="F:ATP binding"/>
    <property type="evidence" value="ECO:0007669"/>
    <property type="project" value="UniProtKB-KW"/>
</dbReference>
<reference evidence="4 5" key="1">
    <citation type="submission" date="2019-01" db="EMBL/GenBank/DDBJ databases">
        <title>Sequencing of cultivated peanut Arachis hypogaea provides insights into genome evolution and oil improvement.</title>
        <authorList>
            <person name="Chen X."/>
        </authorList>
    </citation>
    <scope>NUCLEOTIDE SEQUENCE [LARGE SCALE GENOMIC DNA]</scope>
    <source>
        <strain evidence="5">cv. Fuhuasheng</strain>
        <tissue evidence="4">Leaves</tissue>
    </source>
</reference>
<dbReference type="GO" id="GO:0016779">
    <property type="term" value="F:nucleotidyltransferase activity"/>
    <property type="evidence" value="ECO:0007669"/>
    <property type="project" value="InterPro"/>
</dbReference>
<dbReference type="GO" id="GO:0003723">
    <property type="term" value="F:RNA binding"/>
    <property type="evidence" value="ECO:0007669"/>
    <property type="project" value="InterPro"/>
</dbReference>
<comment type="caution">
    <text evidence="4">The sequence shown here is derived from an EMBL/GenBank/DDBJ whole genome shotgun (WGS) entry which is preliminary data.</text>
</comment>
<keyword evidence="2" id="KW-0547">Nucleotide-binding</keyword>
<sequence length="68" mass="8280">MIGVLNYGQKDKEFMTHYMVTWEESIWQLLYFKFVKIYLCTTNQCELRDWVGWVKSRFHSLLVILEGI</sequence>
<dbReference type="SUPFAM" id="SSF55003">
    <property type="entry name" value="PAP/Archaeal CCA-adding enzyme, C-terminal domain"/>
    <property type="match status" value="1"/>
</dbReference>
<evidence type="ECO:0000256" key="3">
    <source>
        <dbReference type="ARBA" id="ARBA00022840"/>
    </source>
</evidence>
<protein>
    <submittedName>
        <fullName evidence="4">Uncharacterized protein</fullName>
    </submittedName>
</protein>
<dbReference type="Proteomes" id="UP000289738">
    <property type="component" value="Chromosome B03"/>
</dbReference>
<dbReference type="AlphaFoldDB" id="A0A445A6W1"/>
<evidence type="ECO:0000313" key="5">
    <source>
        <dbReference type="Proteomes" id="UP000289738"/>
    </source>
</evidence>
<name>A0A445A6W1_ARAHY</name>
<keyword evidence="1" id="KW-0808">Transferase</keyword>
<keyword evidence="3" id="KW-0067">ATP-binding</keyword>
<dbReference type="EMBL" id="SDMP01000013">
    <property type="protein sequence ID" value="RYR22156.1"/>
    <property type="molecule type" value="Genomic_DNA"/>
</dbReference>
<keyword evidence="5" id="KW-1185">Reference proteome</keyword>